<evidence type="ECO:0000259" key="7">
    <source>
        <dbReference type="Pfam" id="PF06429"/>
    </source>
</evidence>
<keyword evidence="9" id="KW-1185">Reference proteome</keyword>
<dbReference type="AlphaFoldDB" id="A0A845BHK0"/>
<dbReference type="Pfam" id="PF06429">
    <property type="entry name" value="Flg_bbr_C"/>
    <property type="match status" value="1"/>
</dbReference>
<evidence type="ECO:0000256" key="6">
    <source>
        <dbReference type="RuleBase" id="RU362062"/>
    </source>
</evidence>
<evidence type="ECO:0000256" key="1">
    <source>
        <dbReference type="ARBA" id="ARBA00004117"/>
    </source>
</evidence>
<evidence type="ECO:0000256" key="5">
    <source>
        <dbReference type="ARBA" id="ARBA00025933"/>
    </source>
</evidence>
<dbReference type="PANTHER" id="PTHR30435:SF2">
    <property type="entry name" value="FLAGELLAR BASAL-BODY ROD PROTEIN FLGC"/>
    <property type="match status" value="1"/>
</dbReference>
<dbReference type="GO" id="GO:0071978">
    <property type="term" value="P:bacterial-type flagellum-dependent swarming motility"/>
    <property type="evidence" value="ECO:0007669"/>
    <property type="project" value="TreeGrafter"/>
</dbReference>
<comment type="subunit">
    <text evidence="5 6">The basal body constitutes a major portion of the flagellar organelle and consists of four rings (L,P,S, and M) mounted on a central rod. The rod consists of about 26 subunits of FlgG in the distal portion, and FlgB, FlgC and FlgF are thought to build up the proximal portion of the rod with about 6 subunits each.</text>
</comment>
<evidence type="ECO:0000313" key="9">
    <source>
        <dbReference type="Proteomes" id="UP000460715"/>
    </source>
</evidence>
<keyword evidence="4 6" id="KW-0975">Bacterial flagellum</keyword>
<dbReference type="GO" id="GO:0030694">
    <property type="term" value="C:bacterial-type flagellum basal body, rod"/>
    <property type="evidence" value="ECO:0007669"/>
    <property type="project" value="UniProtKB-UniRule"/>
</dbReference>
<comment type="similarity">
    <text evidence="2">Belongs to the flagella basal body rod proteins family.</text>
</comment>
<proteinExistence type="inferred from homology"/>
<keyword evidence="8" id="KW-0282">Flagellum</keyword>
<comment type="subcellular location">
    <subcellularLocation>
        <location evidence="1 6">Bacterial flagellum basal body</location>
    </subcellularLocation>
</comment>
<evidence type="ECO:0000256" key="3">
    <source>
        <dbReference type="ARBA" id="ARBA00017941"/>
    </source>
</evidence>
<dbReference type="Proteomes" id="UP000460715">
    <property type="component" value="Unassembled WGS sequence"/>
</dbReference>
<dbReference type="OrthoDB" id="9813951at2"/>
<dbReference type="NCBIfam" id="TIGR01395">
    <property type="entry name" value="FlgC"/>
    <property type="match status" value="1"/>
</dbReference>
<name>A0A845BHK0_9PROT</name>
<dbReference type="EMBL" id="SNVJ01000023">
    <property type="protein sequence ID" value="MXP65560.1"/>
    <property type="molecule type" value="Genomic_DNA"/>
</dbReference>
<keyword evidence="8" id="KW-0966">Cell projection</keyword>
<organism evidence="8 9">
    <name type="scientific">Teichococcus coralli</name>
    <dbReference type="NCBI Taxonomy" id="2545983"/>
    <lineage>
        <taxon>Bacteria</taxon>
        <taxon>Pseudomonadati</taxon>
        <taxon>Pseudomonadota</taxon>
        <taxon>Alphaproteobacteria</taxon>
        <taxon>Acetobacterales</taxon>
        <taxon>Roseomonadaceae</taxon>
        <taxon>Roseomonas</taxon>
    </lineage>
</organism>
<gene>
    <name evidence="8" type="primary">flgC</name>
    <name evidence="8" type="ORF">E0493_19615</name>
</gene>
<evidence type="ECO:0000256" key="4">
    <source>
        <dbReference type="ARBA" id="ARBA00023143"/>
    </source>
</evidence>
<comment type="caution">
    <text evidence="8">The sequence shown here is derived from an EMBL/GenBank/DDBJ whole genome shotgun (WGS) entry which is preliminary data.</text>
</comment>
<dbReference type="InterPro" id="IPR010930">
    <property type="entry name" value="Flg_bb/hook_C_dom"/>
</dbReference>
<dbReference type="PANTHER" id="PTHR30435">
    <property type="entry name" value="FLAGELLAR PROTEIN"/>
    <property type="match status" value="1"/>
</dbReference>
<evidence type="ECO:0000256" key="2">
    <source>
        <dbReference type="ARBA" id="ARBA00009677"/>
    </source>
</evidence>
<reference evidence="8 9" key="1">
    <citation type="submission" date="2019-03" db="EMBL/GenBank/DDBJ databases">
        <title>Roseomonas sp. a novel Roseomonas species isolated from Sea whip Gorgonian.</title>
        <authorList>
            <person name="Li F."/>
            <person name="Pan X."/>
            <person name="Huang S."/>
            <person name="Li Z."/>
            <person name="Meng B."/>
        </authorList>
    </citation>
    <scope>NUCLEOTIDE SEQUENCE [LARGE SCALE GENOMIC DNA]</scope>
    <source>
        <strain evidence="8 9">M0104</strain>
    </source>
</reference>
<sequence>MLRIAPVSGAGPLVQAMATAASGMSTQATRMRVAAENIANAQSTAAVPGGDPYRRKLVTFGQMVDRGTGAELVRLDNVRSDPRGFRTVYDPAHPAADERGYVKLPNVDPLIEQADMRTAARSYEASISVMQQARTLYSKTLDILRS</sequence>
<feature type="domain" description="Flagellar basal-body/hook protein C-terminal" evidence="7">
    <location>
        <begin position="99"/>
        <end position="142"/>
    </location>
</feature>
<dbReference type="RefSeq" id="WP_160938968.1">
    <property type="nucleotide sequence ID" value="NZ_SNVJ01000023.1"/>
</dbReference>
<accession>A0A845BHK0</accession>
<dbReference type="InterPro" id="IPR006299">
    <property type="entry name" value="FlgC"/>
</dbReference>
<protein>
    <recommendedName>
        <fullName evidence="3 6">Flagellar basal-body rod protein FlgC</fullName>
    </recommendedName>
</protein>
<keyword evidence="8" id="KW-0969">Cilium</keyword>
<evidence type="ECO:0000313" key="8">
    <source>
        <dbReference type="EMBL" id="MXP65560.1"/>
    </source>
</evidence>